<dbReference type="Proteomes" id="UP001358417">
    <property type="component" value="Unassembled WGS sequence"/>
</dbReference>
<evidence type="ECO:0000313" key="2">
    <source>
        <dbReference type="EMBL" id="KAK5063066.1"/>
    </source>
</evidence>
<dbReference type="AlphaFoldDB" id="A0AAV9NNY2"/>
<accession>A0AAV9NNY2</accession>
<protein>
    <submittedName>
        <fullName evidence="2">Uncharacterized protein</fullName>
    </submittedName>
</protein>
<feature type="compositionally biased region" description="Acidic residues" evidence="1">
    <location>
        <begin position="33"/>
        <end position="56"/>
    </location>
</feature>
<proteinExistence type="predicted"/>
<keyword evidence="3" id="KW-1185">Reference proteome</keyword>
<dbReference type="EMBL" id="JAVRRD010000002">
    <property type="protein sequence ID" value="KAK5063066.1"/>
    <property type="molecule type" value="Genomic_DNA"/>
</dbReference>
<feature type="region of interest" description="Disordered" evidence="1">
    <location>
        <begin position="27"/>
        <end position="56"/>
    </location>
</feature>
<dbReference type="GeneID" id="89973320"/>
<evidence type="ECO:0000313" key="3">
    <source>
        <dbReference type="Proteomes" id="UP001358417"/>
    </source>
</evidence>
<organism evidence="2 3">
    <name type="scientific">Exophiala bonariae</name>
    <dbReference type="NCBI Taxonomy" id="1690606"/>
    <lineage>
        <taxon>Eukaryota</taxon>
        <taxon>Fungi</taxon>
        <taxon>Dikarya</taxon>
        <taxon>Ascomycota</taxon>
        <taxon>Pezizomycotina</taxon>
        <taxon>Eurotiomycetes</taxon>
        <taxon>Chaetothyriomycetidae</taxon>
        <taxon>Chaetothyriales</taxon>
        <taxon>Herpotrichiellaceae</taxon>
        <taxon>Exophiala</taxon>
    </lineage>
</organism>
<name>A0AAV9NNY2_9EURO</name>
<evidence type="ECO:0000256" key="1">
    <source>
        <dbReference type="SAM" id="MobiDB-lite"/>
    </source>
</evidence>
<sequence length="315" mass="36355">MAEIVSKRKRSGSDAVAMMKKLCLDADNPDHEMEVEDNGEEIQCEDTDEISDDGDSDDNMEMVTDLMQNLTAFDVEEQNKKAKELAAEIAANEARMEARMNPRGATIEMRICCNDQFATTPFMIPAHRAAKMECILEIIEERLPVSFPNAYDEDLQYSPLHVLTPPVLLLQETSYKVKHLKFTKWVTTEYPHDTASYLRWYIRNVQYGEEPKLRVEVRIRTNGTMEPFNLVKDAGKGYFKLGLNLYHILETDAETESDAMKLVDKLCRREPLLWVDLTEVDTNNYFPDRRSKYEKFGRAVQQINGGWKIEYDGDN</sequence>
<dbReference type="RefSeq" id="XP_064711338.1">
    <property type="nucleotide sequence ID" value="XM_064848714.1"/>
</dbReference>
<comment type="caution">
    <text evidence="2">The sequence shown here is derived from an EMBL/GenBank/DDBJ whole genome shotgun (WGS) entry which is preliminary data.</text>
</comment>
<gene>
    <name evidence="2" type="ORF">LTR84_005142</name>
</gene>
<reference evidence="2 3" key="1">
    <citation type="submission" date="2023-08" db="EMBL/GenBank/DDBJ databases">
        <title>Black Yeasts Isolated from many extreme environments.</title>
        <authorList>
            <person name="Coleine C."/>
            <person name="Stajich J.E."/>
            <person name="Selbmann L."/>
        </authorList>
    </citation>
    <scope>NUCLEOTIDE SEQUENCE [LARGE SCALE GENOMIC DNA]</scope>
    <source>
        <strain evidence="2 3">CCFEE 5792</strain>
    </source>
</reference>